<keyword evidence="2" id="KW-1185">Reference proteome</keyword>
<name>A0A6G0Y728_APHCR</name>
<dbReference type="Proteomes" id="UP000478052">
    <property type="component" value="Unassembled WGS sequence"/>
</dbReference>
<organism evidence="1 2">
    <name type="scientific">Aphis craccivora</name>
    <name type="common">Cowpea aphid</name>
    <dbReference type="NCBI Taxonomy" id="307492"/>
    <lineage>
        <taxon>Eukaryota</taxon>
        <taxon>Metazoa</taxon>
        <taxon>Ecdysozoa</taxon>
        <taxon>Arthropoda</taxon>
        <taxon>Hexapoda</taxon>
        <taxon>Insecta</taxon>
        <taxon>Pterygota</taxon>
        <taxon>Neoptera</taxon>
        <taxon>Paraneoptera</taxon>
        <taxon>Hemiptera</taxon>
        <taxon>Sternorrhyncha</taxon>
        <taxon>Aphidomorpha</taxon>
        <taxon>Aphidoidea</taxon>
        <taxon>Aphididae</taxon>
        <taxon>Aphidini</taxon>
        <taxon>Aphis</taxon>
        <taxon>Aphis</taxon>
    </lineage>
</organism>
<protein>
    <submittedName>
        <fullName evidence="1">Uncharacterized protein</fullName>
    </submittedName>
</protein>
<dbReference type="AlphaFoldDB" id="A0A6G0Y728"/>
<gene>
    <name evidence="1" type="ORF">FWK35_00025693</name>
</gene>
<comment type="caution">
    <text evidence="1">The sequence shown here is derived from an EMBL/GenBank/DDBJ whole genome shotgun (WGS) entry which is preliminary data.</text>
</comment>
<evidence type="ECO:0000313" key="2">
    <source>
        <dbReference type="Proteomes" id="UP000478052"/>
    </source>
</evidence>
<proteinExistence type="predicted"/>
<accession>A0A6G0Y728</accession>
<sequence>MVGIDLLKINDHFITVSNETNYFNIKLTSAGFLHSNVFDIDSKLYFSKFLTSQNINWVIKLKFIDRCSKRSAMKCTGELNTDLQKEDPVSKSDHNHFGDNDKVNVEKALCIMKKQTKAGLSKPLELDGGTGAKMPVEDSVKRTLRNQRSKLNPVEPTSLENLVIDDEWCTTSHPEYENFLIFDNGTDSEQRILIFGTVEGMTNLSKFSTWYLDVRIYCV</sequence>
<dbReference type="EMBL" id="VUJU01005789">
    <property type="protein sequence ID" value="KAF0750251.1"/>
    <property type="molecule type" value="Genomic_DNA"/>
</dbReference>
<evidence type="ECO:0000313" key="1">
    <source>
        <dbReference type="EMBL" id="KAF0750251.1"/>
    </source>
</evidence>
<reference evidence="1 2" key="1">
    <citation type="submission" date="2019-08" db="EMBL/GenBank/DDBJ databases">
        <title>Whole genome of Aphis craccivora.</title>
        <authorList>
            <person name="Voronova N.V."/>
            <person name="Shulinski R.S."/>
            <person name="Bandarenka Y.V."/>
            <person name="Zhorov D.G."/>
            <person name="Warner D."/>
        </authorList>
    </citation>
    <scope>NUCLEOTIDE SEQUENCE [LARGE SCALE GENOMIC DNA]</scope>
    <source>
        <strain evidence="1">180601</strain>
        <tissue evidence="1">Whole Body</tissue>
    </source>
</reference>
<dbReference type="OrthoDB" id="6579277at2759"/>